<dbReference type="GO" id="GO:0032040">
    <property type="term" value="C:small-subunit processome"/>
    <property type="evidence" value="ECO:0007669"/>
    <property type="project" value="InterPro"/>
</dbReference>
<comment type="caution">
    <text evidence="5">The sequence shown here is derived from an EMBL/GenBank/DDBJ whole genome shotgun (WGS) entry which is preliminary data.</text>
</comment>
<evidence type="ECO:0000256" key="3">
    <source>
        <dbReference type="ARBA" id="ARBA00022553"/>
    </source>
</evidence>
<evidence type="ECO:0000256" key="1">
    <source>
        <dbReference type="ARBA" id="ARBA00004604"/>
    </source>
</evidence>
<name>A0A5E4DCS7_MARMO</name>
<proteinExistence type="inferred from homology"/>
<keyword evidence="6" id="KW-1185">Reference proteome</keyword>
<dbReference type="Proteomes" id="UP000335636">
    <property type="component" value="Unassembled WGS sequence"/>
</dbReference>
<reference evidence="5" key="1">
    <citation type="submission" date="2019-04" db="EMBL/GenBank/DDBJ databases">
        <authorList>
            <person name="Alioto T."/>
            <person name="Alioto T."/>
        </authorList>
    </citation>
    <scope>NUCLEOTIDE SEQUENCE [LARGE SCALE GENOMIC DNA]</scope>
</reference>
<dbReference type="InterPro" id="IPR006709">
    <property type="entry name" value="SSU_processome_Utp14"/>
</dbReference>
<dbReference type="PANTHER" id="PTHR14150">
    <property type="entry name" value="U3 SMALL NUCLEOLAR RNA-ASSOCIATED PROTEIN 14"/>
    <property type="match status" value="1"/>
</dbReference>
<evidence type="ECO:0000313" key="5">
    <source>
        <dbReference type="EMBL" id="VTJ92067.1"/>
    </source>
</evidence>
<dbReference type="AlphaFoldDB" id="A0A5E4DCS7"/>
<accession>A0A5E4DCS7</accession>
<dbReference type="GO" id="GO:0006364">
    <property type="term" value="P:rRNA processing"/>
    <property type="evidence" value="ECO:0007669"/>
    <property type="project" value="InterPro"/>
</dbReference>
<protein>
    <submittedName>
        <fullName evidence="5">Uncharacterized protein</fullName>
    </submittedName>
</protein>
<sequence length="104" mass="12353">MSLEEAKMRRAELQRARALQSYYEARARREKKIKSKKYHKIVKKGKAKKALKEFEQLRKVNPTAALEELEKIEKARMMERMSLKHQNSGKWAKSKAIMAKYDLE</sequence>
<organism evidence="5 6">
    <name type="scientific">Marmota monax</name>
    <name type="common">Woodchuck</name>
    <dbReference type="NCBI Taxonomy" id="9995"/>
    <lineage>
        <taxon>Eukaryota</taxon>
        <taxon>Metazoa</taxon>
        <taxon>Chordata</taxon>
        <taxon>Craniata</taxon>
        <taxon>Vertebrata</taxon>
        <taxon>Euteleostomi</taxon>
        <taxon>Mammalia</taxon>
        <taxon>Eutheria</taxon>
        <taxon>Euarchontoglires</taxon>
        <taxon>Glires</taxon>
        <taxon>Rodentia</taxon>
        <taxon>Sciuromorpha</taxon>
        <taxon>Sciuridae</taxon>
        <taxon>Xerinae</taxon>
        <taxon>Marmotini</taxon>
        <taxon>Marmota</taxon>
    </lineage>
</organism>
<dbReference type="PANTHER" id="PTHR14150:SF12">
    <property type="entry name" value="U3 SMALL NUCLEOLAR RNA-ASSOCIATED PROTEIN 14 HOMOLOG A"/>
    <property type="match status" value="1"/>
</dbReference>
<evidence type="ECO:0000256" key="4">
    <source>
        <dbReference type="ARBA" id="ARBA00023242"/>
    </source>
</evidence>
<comment type="similarity">
    <text evidence="2">Belongs to the UTP14 family.</text>
</comment>
<dbReference type="EMBL" id="CABDUW010013446">
    <property type="protein sequence ID" value="VTJ92067.1"/>
    <property type="molecule type" value="Genomic_DNA"/>
</dbReference>
<comment type="subcellular location">
    <subcellularLocation>
        <location evidence="1">Nucleus</location>
        <location evidence="1">Nucleolus</location>
    </subcellularLocation>
</comment>
<evidence type="ECO:0000313" key="6">
    <source>
        <dbReference type="Proteomes" id="UP000335636"/>
    </source>
</evidence>
<keyword evidence="4" id="KW-0539">Nucleus</keyword>
<gene>
    <name evidence="5" type="ORF">MONAX_5E046300</name>
</gene>
<evidence type="ECO:0000256" key="2">
    <source>
        <dbReference type="ARBA" id="ARBA00007774"/>
    </source>
</evidence>
<keyword evidence="3" id="KW-0597">Phosphoprotein</keyword>
<dbReference type="Pfam" id="PF04615">
    <property type="entry name" value="Utp14"/>
    <property type="match status" value="1"/>
</dbReference>
<feature type="non-terminal residue" evidence="5">
    <location>
        <position position="104"/>
    </location>
</feature>